<dbReference type="SMART" id="SM00635">
    <property type="entry name" value="BID_2"/>
    <property type="match status" value="1"/>
</dbReference>
<dbReference type="InterPro" id="IPR000070">
    <property type="entry name" value="Pectinesterase_cat"/>
</dbReference>
<feature type="signal peptide" evidence="4">
    <location>
        <begin position="1"/>
        <end position="21"/>
    </location>
</feature>
<evidence type="ECO:0000313" key="6">
    <source>
        <dbReference type="EMBL" id="MET1491438.1"/>
    </source>
</evidence>
<dbReference type="Pfam" id="PF01095">
    <property type="entry name" value="Pectinesterase"/>
    <property type="match status" value="1"/>
</dbReference>
<dbReference type="Proteomes" id="UP001548590">
    <property type="component" value="Unassembled WGS sequence"/>
</dbReference>
<proteinExistence type="inferred from homology"/>
<dbReference type="EMBL" id="JBEWLZ010000012">
    <property type="protein sequence ID" value="MET1491438.1"/>
    <property type="molecule type" value="Genomic_DNA"/>
</dbReference>
<dbReference type="InterPro" id="IPR012334">
    <property type="entry name" value="Pectin_lyas_fold"/>
</dbReference>
<dbReference type="PROSITE" id="PS51257">
    <property type="entry name" value="PROKAR_LIPOPROTEIN"/>
    <property type="match status" value="1"/>
</dbReference>
<dbReference type="Gene3D" id="2.60.120.560">
    <property type="entry name" value="Exo-inulinase, domain 1"/>
    <property type="match status" value="1"/>
</dbReference>
<keyword evidence="4" id="KW-0732">Signal</keyword>
<evidence type="ECO:0000256" key="4">
    <source>
        <dbReference type="SAM" id="SignalP"/>
    </source>
</evidence>
<organism evidence="6 7">
    <name type="scientific">Uliginosibacterium paludis</name>
    <dbReference type="NCBI Taxonomy" id="1615952"/>
    <lineage>
        <taxon>Bacteria</taxon>
        <taxon>Pseudomonadati</taxon>
        <taxon>Pseudomonadota</taxon>
        <taxon>Betaproteobacteria</taxon>
        <taxon>Rhodocyclales</taxon>
        <taxon>Zoogloeaceae</taxon>
        <taxon>Uliginosibacterium</taxon>
    </lineage>
</organism>
<feature type="chain" id="PRO_5047143611" evidence="4">
    <location>
        <begin position="22"/>
        <end position="817"/>
    </location>
</feature>
<dbReference type="RefSeq" id="WP_345927505.1">
    <property type="nucleotide sequence ID" value="NZ_JBDIVF010000004.1"/>
</dbReference>
<keyword evidence="3" id="KW-0063">Aspartyl esterase</keyword>
<dbReference type="InterPro" id="IPR011050">
    <property type="entry name" value="Pectin_lyase_fold/virulence"/>
</dbReference>
<dbReference type="PANTHER" id="PTHR31321">
    <property type="entry name" value="ACYL-COA THIOESTER HYDROLASE YBHC-RELATED"/>
    <property type="match status" value="1"/>
</dbReference>
<comment type="similarity">
    <text evidence="1">Belongs to the pectinesterase family.</text>
</comment>
<dbReference type="SUPFAM" id="SSF49373">
    <property type="entry name" value="Invasin/intimin cell-adhesion fragments"/>
    <property type="match status" value="1"/>
</dbReference>
<name>A0ABV2CUH9_9RHOO</name>
<reference evidence="6 7" key="1">
    <citation type="submission" date="2024-07" db="EMBL/GenBank/DDBJ databases">
        <title>Uliginosibacterium paludis KCTC:42655.</title>
        <authorList>
            <person name="Kim M.K."/>
        </authorList>
    </citation>
    <scope>NUCLEOTIDE SEQUENCE [LARGE SCALE GENOMIC DNA]</scope>
    <source>
        <strain evidence="6 7">KCTC 42655</strain>
    </source>
</reference>
<evidence type="ECO:0000256" key="2">
    <source>
        <dbReference type="ARBA" id="ARBA00022801"/>
    </source>
</evidence>
<dbReference type="PANTHER" id="PTHR31321:SF57">
    <property type="entry name" value="PECTINESTERASE 53-RELATED"/>
    <property type="match status" value="1"/>
</dbReference>
<dbReference type="Gene3D" id="2.160.20.10">
    <property type="entry name" value="Single-stranded right-handed beta-helix, Pectin lyase-like"/>
    <property type="match status" value="1"/>
</dbReference>
<evidence type="ECO:0000256" key="3">
    <source>
        <dbReference type="ARBA" id="ARBA00023085"/>
    </source>
</evidence>
<evidence type="ECO:0000256" key="1">
    <source>
        <dbReference type="ARBA" id="ARBA00008891"/>
    </source>
</evidence>
<dbReference type="InterPro" id="IPR003343">
    <property type="entry name" value="Big_2"/>
</dbReference>
<feature type="domain" description="BIG2" evidence="5">
    <location>
        <begin position="250"/>
        <end position="334"/>
    </location>
</feature>
<sequence length="817" mass="87721">MIIRRSTWRLAALLGMGALGACSVFSSSRQPGPAGAAVSVTPVAAGACAPGIWFCEDFENGLGRWNLLPGGAGATIGNADGKAEIIQDGSSKVLRYDAGKSRGVVAILRDEAFSAVAARKTADYYVEARIKPINNQTSNKFVCLLGRVQDVNNWYGGCLNVQNGASSKLEFHKANGGKWLRARQFSARTIVNDQWYKLRMEMKGSELNFYIDDDFAGSFSDPSITSAGRIGMWLDNRSFAIDDIQVGSADVKPVLLSLDQDEEWTSEAGGKPLEVNVSATKSDGSPDVYSVVSSNPAVVSVKQDGKRSVLEALGAGSATITFTSGANPAKTKQIKASIEPAFVMASNTYGSLAALTQPAAGSKAAYADGELSLRFDTAPVFSGIGSVRIFRASDDTLVDVIRPKNETNIYGPSADGFYRGVNMPLMRFEGTTLVVRPHQGKLAWGEHYYVAVSAPLLKDARLAGKPFEGLGKAAGWTFSTRPAPAKTLTTLTVDDDGVKADFRSVQGALEHVMKSLSKETPVTIKVKNGTYEELLFLRGKNNVTLQGESRDGTLIQFANYEALNSGLAAGIKEQAVTNRGGRAVFAVADSDLLTIENLTLKNSHLKKVGVNGQAETIYFAADKERLIAKNANFISRQDTLQLNGYSWFYNTLVAGDVDFIWGSSKAALFENSEIRTVVDSTDASKGGYLVQARVESADDKGYVFLNSRLTREDGVPDGATVLARSAGSPRYFDNVIYVNSRMDKHISPEGWWMSPIPNPAKADGKAGWREFGSRTLSGEPLALSERVKAAHSLSEAEAAPYATREAVFSAIGWKPAP</sequence>
<dbReference type="Gene3D" id="2.60.40.1080">
    <property type="match status" value="1"/>
</dbReference>
<gene>
    <name evidence="6" type="ORF">ABVT11_16490</name>
</gene>
<evidence type="ECO:0000259" key="5">
    <source>
        <dbReference type="SMART" id="SM00635"/>
    </source>
</evidence>
<accession>A0ABV2CUH9</accession>
<keyword evidence="7" id="KW-1185">Reference proteome</keyword>
<dbReference type="SUPFAM" id="SSF51126">
    <property type="entry name" value="Pectin lyase-like"/>
    <property type="match status" value="1"/>
</dbReference>
<comment type="caution">
    <text evidence="6">The sequence shown here is derived from an EMBL/GenBank/DDBJ whole genome shotgun (WGS) entry which is preliminary data.</text>
</comment>
<dbReference type="InterPro" id="IPR008964">
    <property type="entry name" value="Invasin/intimin_cell_adhesion"/>
</dbReference>
<protein>
    <submittedName>
        <fullName evidence="6">Pectinesterase family protein</fullName>
    </submittedName>
</protein>
<keyword evidence="2" id="KW-0378">Hydrolase</keyword>
<evidence type="ECO:0000313" key="7">
    <source>
        <dbReference type="Proteomes" id="UP001548590"/>
    </source>
</evidence>